<feature type="domain" description="Reverse transcriptase" evidence="1">
    <location>
        <begin position="499"/>
        <end position="779"/>
    </location>
</feature>
<dbReference type="Gene3D" id="3.60.10.10">
    <property type="entry name" value="Endonuclease/exonuclease/phosphatase"/>
    <property type="match status" value="1"/>
</dbReference>
<dbReference type="InterPro" id="IPR005135">
    <property type="entry name" value="Endo/exonuclease/phosphatase"/>
</dbReference>
<dbReference type="GO" id="GO:0071897">
    <property type="term" value="P:DNA biosynthetic process"/>
    <property type="evidence" value="ECO:0007669"/>
    <property type="project" value="UniProtKB-ARBA"/>
</dbReference>
<dbReference type="InterPro" id="IPR043502">
    <property type="entry name" value="DNA/RNA_pol_sf"/>
</dbReference>
<dbReference type="InterPro" id="IPR000477">
    <property type="entry name" value="RT_dom"/>
</dbReference>
<dbReference type="PANTHER" id="PTHR33332">
    <property type="entry name" value="REVERSE TRANSCRIPTASE DOMAIN-CONTAINING PROTEIN"/>
    <property type="match status" value="1"/>
</dbReference>
<keyword evidence="3" id="KW-1185">Reference proteome</keyword>
<proteinExistence type="predicted"/>
<evidence type="ECO:0000313" key="3">
    <source>
        <dbReference type="Proteomes" id="UP000235965"/>
    </source>
</evidence>
<dbReference type="PROSITE" id="PS50878">
    <property type="entry name" value="RT_POL"/>
    <property type="match status" value="1"/>
</dbReference>
<reference evidence="2 3" key="1">
    <citation type="submission" date="2017-12" db="EMBL/GenBank/DDBJ databases">
        <title>Hemimetabolous genomes reveal molecular basis of termite eusociality.</title>
        <authorList>
            <person name="Harrison M.C."/>
            <person name="Jongepier E."/>
            <person name="Robertson H.M."/>
            <person name="Arning N."/>
            <person name="Bitard-Feildel T."/>
            <person name="Chao H."/>
            <person name="Childers C.P."/>
            <person name="Dinh H."/>
            <person name="Doddapaneni H."/>
            <person name="Dugan S."/>
            <person name="Gowin J."/>
            <person name="Greiner C."/>
            <person name="Han Y."/>
            <person name="Hu H."/>
            <person name="Hughes D.S.T."/>
            <person name="Huylmans A.-K."/>
            <person name="Kemena C."/>
            <person name="Kremer L.P.M."/>
            <person name="Lee S.L."/>
            <person name="Lopez-Ezquerra A."/>
            <person name="Mallet L."/>
            <person name="Monroy-Kuhn J.M."/>
            <person name="Moser A."/>
            <person name="Murali S.C."/>
            <person name="Muzny D.M."/>
            <person name="Otani S."/>
            <person name="Piulachs M.-D."/>
            <person name="Poelchau M."/>
            <person name="Qu J."/>
            <person name="Schaub F."/>
            <person name="Wada-Katsumata A."/>
            <person name="Worley K.C."/>
            <person name="Xie Q."/>
            <person name="Ylla G."/>
            <person name="Poulsen M."/>
            <person name="Gibbs R.A."/>
            <person name="Schal C."/>
            <person name="Richards S."/>
            <person name="Belles X."/>
            <person name="Korb J."/>
            <person name="Bornberg-Bauer E."/>
        </authorList>
    </citation>
    <scope>NUCLEOTIDE SEQUENCE [LARGE SCALE GENOMIC DNA]</scope>
    <source>
        <tissue evidence="2">Whole body</tissue>
    </source>
</reference>
<organism evidence="2 3">
    <name type="scientific">Cryptotermes secundus</name>
    <dbReference type="NCBI Taxonomy" id="105785"/>
    <lineage>
        <taxon>Eukaryota</taxon>
        <taxon>Metazoa</taxon>
        <taxon>Ecdysozoa</taxon>
        <taxon>Arthropoda</taxon>
        <taxon>Hexapoda</taxon>
        <taxon>Insecta</taxon>
        <taxon>Pterygota</taxon>
        <taxon>Neoptera</taxon>
        <taxon>Polyneoptera</taxon>
        <taxon>Dictyoptera</taxon>
        <taxon>Blattodea</taxon>
        <taxon>Blattoidea</taxon>
        <taxon>Termitoidae</taxon>
        <taxon>Kalotermitidae</taxon>
        <taxon>Cryptotermitinae</taxon>
        <taxon>Cryptotermes</taxon>
    </lineage>
</organism>
<dbReference type="Pfam" id="PF00078">
    <property type="entry name" value="RVT_1"/>
    <property type="match status" value="1"/>
</dbReference>
<evidence type="ECO:0000313" key="2">
    <source>
        <dbReference type="EMBL" id="PNF35448.1"/>
    </source>
</evidence>
<dbReference type="InterPro" id="IPR036691">
    <property type="entry name" value="Endo/exonu/phosph_ase_sf"/>
</dbReference>
<comment type="caution">
    <text evidence="2">The sequence shown here is derived from an EMBL/GenBank/DDBJ whole genome shotgun (WGS) entry which is preliminary data.</text>
</comment>
<accession>A0A2J7R3N0</accession>
<evidence type="ECO:0000259" key="1">
    <source>
        <dbReference type="PROSITE" id="PS50878"/>
    </source>
</evidence>
<gene>
    <name evidence="2" type="ORF">B7P43_G04120</name>
</gene>
<name>A0A2J7R3N0_9NEOP</name>
<dbReference type="CDD" id="cd01650">
    <property type="entry name" value="RT_nLTR_like"/>
    <property type="match status" value="1"/>
</dbReference>
<dbReference type="SUPFAM" id="SSF56219">
    <property type="entry name" value="DNase I-like"/>
    <property type="match status" value="1"/>
</dbReference>
<dbReference type="SUPFAM" id="SSF56672">
    <property type="entry name" value="DNA/RNA polymerases"/>
    <property type="match status" value="1"/>
</dbReference>
<protein>
    <recommendedName>
        <fullName evidence="1">Reverse transcriptase domain-containing protein</fullName>
    </recommendedName>
</protein>
<dbReference type="STRING" id="105785.A0A2J7R3N0"/>
<sequence length="979" mass="113802">MNKYSTGIKKDNNSIQIFHQNVQSLNNKKLNIDILLSDKELDSDVLCITEHWLSEKEIGYYNFDNYSLISKFCRENKKNGGSCIYVKSNLEAKPLNSFDKLNQEEHFEASIAELIQYNIIIICVYRTPNSNINIFIETMDTIINNLINKGKQIVIVGDLNIDFLRKRINQKLQTMLNSYGLQAIVEAPTRIGLTSQTAIDQIIINKEIWEYNLKVTDTGFSDHKAQILQIQTQCKNKKGLNRLKEEVRITRSYKEENIQYLNYLLGKENWELVLKQNSVNNAYNEFLGTLRHYYDIAMPKKRVKVMKQENKWVTAGIRISGKKLRFLNSLMKEKNISEGLRKYYRNYKKIYNKVISEAKKLTNNIQIRSSENKSRAMWDIVKAELGNQRKTAKNIEINVNGVHIQDPKTTANLFNEYYTNVAKEMISKNLIVKTNEIDINIVKYNSNSMFLTPTTNEEVIEVIKGMGNKKSVGIDDIPDYVIKKCYPKITPALTYIINLSFSTGQFPEQLKMAKVKPLYKRGPETEVGNYRPVSLLSGFSKIIEKIIKKRLLSFLNKYGIISTKQHGFWKGRSTNTAIADFIEKVYKSLDEREISIGIFLDLSKAFDLVDHDILLRKMSRMGIRGVALKWFQSYLENREQRVEIAYRCIETNDLTSCLSQKRHIKYGVPQGSVLGPVLFLIYINDLETSIKEGRPTLFADDTSIFLAAKNASDAQRKINKTINTLTDWFERNKLIINKEKTVAISFHQPQKIQTEYPLIKLNDTVISYIDYTKFLGVWMDKNLKWRTHTQQLANKLCKICFALRIISRVAGPETVRTLYYAYFQSMLIYGLIFWGNSGEAKVIFKLQKRAIRIMIQIPKTVSCKQYFKLLHILPLPCLYIYEVLVYIKANLSAYSINSEIHSYNTRRKDNLYTVPCNTSLCKNNFSNIGCRMFNQLPQYIKEIPVLHKFKKTLKTFLLDHCFYRVEDFFVVGDKSNHNY</sequence>
<dbReference type="OrthoDB" id="445826at2759"/>
<dbReference type="GO" id="GO:0003824">
    <property type="term" value="F:catalytic activity"/>
    <property type="evidence" value="ECO:0007669"/>
    <property type="project" value="InterPro"/>
</dbReference>
<dbReference type="EMBL" id="NEVH01007818">
    <property type="protein sequence ID" value="PNF35448.1"/>
    <property type="molecule type" value="Genomic_DNA"/>
</dbReference>
<dbReference type="InParanoid" id="A0A2J7R3N0"/>
<dbReference type="Pfam" id="PF03372">
    <property type="entry name" value="Exo_endo_phos"/>
    <property type="match status" value="1"/>
</dbReference>
<dbReference type="Proteomes" id="UP000235965">
    <property type="component" value="Unassembled WGS sequence"/>
</dbReference>
<dbReference type="AlphaFoldDB" id="A0A2J7R3N0"/>